<protein>
    <submittedName>
        <fullName evidence="1">Cytochrome oxidase Cu insertion factor, SCO1/SenC/PrrC family</fullName>
    </submittedName>
</protein>
<evidence type="ECO:0000313" key="1">
    <source>
        <dbReference type="EMBL" id="SEF40844.1"/>
    </source>
</evidence>
<evidence type="ECO:0000313" key="2">
    <source>
        <dbReference type="Proteomes" id="UP000236753"/>
    </source>
</evidence>
<accession>A0A1H5RRT2</accession>
<reference evidence="1 2" key="1">
    <citation type="submission" date="2016-10" db="EMBL/GenBank/DDBJ databases">
        <authorList>
            <person name="de Groot N.N."/>
        </authorList>
    </citation>
    <scope>NUCLEOTIDE SEQUENCE [LARGE SCALE GENOMIC DNA]</scope>
    <source>
        <strain evidence="1 2">Nm13</strain>
    </source>
</reference>
<sequence>MSNVQIQKSNRRKFLLLLVLMCAPVVVSYALYFMEYRPESTHYGDLIPIVKVVGTGTNQNDNTILRMKDLHGKWVLVTVDSGYCDEACKEKLYFMRQVRLVQGKQSHRIERLWLINDDVKPDDELKEQYEGTYFVSAKVSEILGYIETQETQTKHIYLIDPMGNLMMRFPEKVDGTKMGHDLKRLLHVSQIEH</sequence>
<gene>
    <name evidence="1" type="ORF">SAMN05216334_101189</name>
</gene>
<dbReference type="SUPFAM" id="SSF52833">
    <property type="entry name" value="Thioredoxin-like"/>
    <property type="match status" value="1"/>
</dbReference>
<name>A0A1H5RRT2_9PROT</name>
<dbReference type="OrthoDB" id="9180342at2"/>
<dbReference type="EMBL" id="FNUX01000001">
    <property type="protein sequence ID" value="SEF40844.1"/>
    <property type="molecule type" value="Genomic_DNA"/>
</dbReference>
<proteinExistence type="predicted"/>
<organism evidence="1 2">
    <name type="scientific">Nitrosomonas ureae</name>
    <dbReference type="NCBI Taxonomy" id="44577"/>
    <lineage>
        <taxon>Bacteria</taxon>
        <taxon>Pseudomonadati</taxon>
        <taxon>Pseudomonadota</taxon>
        <taxon>Betaproteobacteria</taxon>
        <taxon>Nitrosomonadales</taxon>
        <taxon>Nitrosomonadaceae</taxon>
        <taxon>Nitrosomonas</taxon>
    </lineage>
</organism>
<dbReference type="InterPro" id="IPR036249">
    <property type="entry name" value="Thioredoxin-like_sf"/>
</dbReference>
<dbReference type="Proteomes" id="UP000236753">
    <property type="component" value="Unassembled WGS sequence"/>
</dbReference>
<dbReference type="AlphaFoldDB" id="A0A1H5RRT2"/>